<proteinExistence type="predicted"/>
<protein>
    <submittedName>
        <fullName evidence="6">1-acyl-sn-glycerol-3-phosphate acyltransferase</fullName>
    </submittedName>
</protein>
<keyword evidence="4" id="KW-0812">Transmembrane</keyword>
<dbReference type="SUPFAM" id="SSF69593">
    <property type="entry name" value="Glycerol-3-phosphate (1)-acyltransferase"/>
    <property type="match status" value="1"/>
</dbReference>
<comment type="pathway">
    <text evidence="1">Lipid metabolism.</text>
</comment>
<dbReference type="Proteomes" id="UP000251800">
    <property type="component" value="Unassembled WGS sequence"/>
</dbReference>
<dbReference type="PANTHER" id="PTHR10434:SF66">
    <property type="entry name" value="PHOSPHOLIPID_GLYCEROL ACYLTRANSFERASE DOMAIN-CONTAINING PROTEIN"/>
    <property type="match status" value="1"/>
</dbReference>
<comment type="caution">
    <text evidence="6">The sequence shown here is derived from an EMBL/GenBank/DDBJ whole genome shotgun (WGS) entry which is preliminary data.</text>
</comment>
<keyword evidence="3 6" id="KW-0012">Acyltransferase</keyword>
<dbReference type="EMBL" id="QEQK01000010">
    <property type="protein sequence ID" value="PWN55499.1"/>
    <property type="molecule type" value="Genomic_DNA"/>
</dbReference>
<dbReference type="AlphaFoldDB" id="A0A363UJ92"/>
<sequence length="273" mass="30187">MNTSSDALPDWVAPVGAALNRVWRIAGTGLSFLLFGIGGILMGLVVFPLVWLLTWNRARVHHRMQFVIHCAMRVFVEIMRCLRVMSYSIEGADKLREPGQLLIANHPTLIDVVMVMSQVPQTSCVVKSALFRNPFTAGPVRSAGYVPNVDSARLVDRCAEVLAANHSLIIFPEGTRTRPGEPVRLQRGTANIALRAGKPLRPIIIDCQPSTLTKGLPWYSVPSRKFHISLRVGEPIDIAAFLDAGVSRAVAARRLTAHLEAFLEQHRHAHRET</sequence>
<evidence type="ECO:0000259" key="5">
    <source>
        <dbReference type="SMART" id="SM00563"/>
    </source>
</evidence>
<keyword evidence="4" id="KW-1133">Transmembrane helix</keyword>
<keyword evidence="4" id="KW-0472">Membrane</keyword>
<reference evidence="6 7" key="1">
    <citation type="submission" date="2018-05" db="EMBL/GenBank/DDBJ databases">
        <title>Abyssibacter profundi OUC007T gen. nov., sp. nov, a marine bacterium isolated from seawater of the Mariana Trench.</title>
        <authorList>
            <person name="Zhou S."/>
        </authorList>
    </citation>
    <scope>NUCLEOTIDE SEQUENCE [LARGE SCALE GENOMIC DNA]</scope>
    <source>
        <strain evidence="6 7">OUC007</strain>
    </source>
</reference>
<evidence type="ECO:0000256" key="3">
    <source>
        <dbReference type="ARBA" id="ARBA00023315"/>
    </source>
</evidence>
<evidence type="ECO:0000256" key="2">
    <source>
        <dbReference type="ARBA" id="ARBA00022679"/>
    </source>
</evidence>
<dbReference type="CDD" id="cd07989">
    <property type="entry name" value="LPLAT_AGPAT-like"/>
    <property type="match status" value="1"/>
</dbReference>
<organism evidence="6 7">
    <name type="scientific">Abyssibacter profundi</name>
    <dbReference type="NCBI Taxonomy" id="2182787"/>
    <lineage>
        <taxon>Bacteria</taxon>
        <taxon>Pseudomonadati</taxon>
        <taxon>Pseudomonadota</taxon>
        <taxon>Gammaproteobacteria</taxon>
        <taxon>Chromatiales</taxon>
        <taxon>Oceanococcaceae</taxon>
        <taxon>Abyssibacter</taxon>
    </lineage>
</organism>
<keyword evidence="2 6" id="KW-0808">Transferase</keyword>
<dbReference type="SMART" id="SM00563">
    <property type="entry name" value="PlsC"/>
    <property type="match status" value="1"/>
</dbReference>
<evidence type="ECO:0000313" key="6">
    <source>
        <dbReference type="EMBL" id="PWN55499.1"/>
    </source>
</evidence>
<evidence type="ECO:0000313" key="7">
    <source>
        <dbReference type="Proteomes" id="UP000251800"/>
    </source>
</evidence>
<dbReference type="Pfam" id="PF01553">
    <property type="entry name" value="Acyltransferase"/>
    <property type="match status" value="1"/>
</dbReference>
<keyword evidence="7" id="KW-1185">Reference proteome</keyword>
<dbReference type="PANTHER" id="PTHR10434">
    <property type="entry name" value="1-ACYL-SN-GLYCEROL-3-PHOSPHATE ACYLTRANSFERASE"/>
    <property type="match status" value="1"/>
</dbReference>
<dbReference type="GO" id="GO:0006654">
    <property type="term" value="P:phosphatidic acid biosynthetic process"/>
    <property type="evidence" value="ECO:0007669"/>
    <property type="project" value="TreeGrafter"/>
</dbReference>
<dbReference type="OrthoDB" id="9812274at2"/>
<evidence type="ECO:0000256" key="1">
    <source>
        <dbReference type="ARBA" id="ARBA00005189"/>
    </source>
</evidence>
<evidence type="ECO:0000256" key="4">
    <source>
        <dbReference type="SAM" id="Phobius"/>
    </source>
</evidence>
<dbReference type="InterPro" id="IPR002123">
    <property type="entry name" value="Plipid/glycerol_acylTrfase"/>
</dbReference>
<dbReference type="GO" id="GO:0003841">
    <property type="term" value="F:1-acylglycerol-3-phosphate O-acyltransferase activity"/>
    <property type="evidence" value="ECO:0007669"/>
    <property type="project" value="TreeGrafter"/>
</dbReference>
<accession>A0A363UJ92</accession>
<gene>
    <name evidence="6" type="ORF">DEH80_11950</name>
</gene>
<feature type="transmembrane region" description="Helical" evidence="4">
    <location>
        <begin position="32"/>
        <end position="55"/>
    </location>
</feature>
<dbReference type="RefSeq" id="WP_109720737.1">
    <property type="nucleotide sequence ID" value="NZ_QEQK01000010.1"/>
</dbReference>
<feature type="domain" description="Phospholipid/glycerol acyltransferase" evidence="5">
    <location>
        <begin position="100"/>
        <end position="208"/>
    </location>
</feature>
<name>A0A363UJ92_9GAMM</name>